<dbReference type="InterPro" id="IPR011050">
    <property type="entry name" value="Pectin_lyase_fold/virulence"/>
</dbReference>
<keyword evidence="4" id="KW-0378">Hydrolase</keyword>
<feature type="domain" description="Pectinesterase catalytic" evidence="6">
    <location>
        <begin position="2"/>
        <end position="84"/>
    </location>
</feature>
<organism evidence="7 8">
    <name type="scientific">Trifolium medium</name>
    <dbReference type="NCBI Taxonomy" id="97028"/>
    <lineage>
        <taxon>Eukaryota</taxon>
        <taxon>Viridiplantae</taxon>
        <taxon>Streptophyta</taxon>
        <taxon>Embryophyta</taxon>
        <taxon>Tracheophyta</taxon>
        <taxon>Spermatophyta</taxon>
        <taxon>Magnoliopsida</taxon>
        <taxon>eudicotyledons</taxon>
        <taxon>Gunneridae</taxon>
        <taxon>Pentapetalae</taxon>
        <taxon>rosids</taxon>
        <taxon>fabids</taxon>
        <taxon>Fabales</taxon>
        <taxon>Fabaceae</taxon>
        <taxon>Papilionoideae</taxon>
        <taxon>50 kb inversion clade</taxon>
        <taxon>NPAAA clade</taxon>
        <taxon>Hologalegina</taxon>
        <taxon>IRL clade</taxon>
        <taxon>Trifolieae</taxon>
        <taxon>Trifolium</taxon>
    </lineage>
</organism>
<reference evidence="7 8" key="1">
    <citation type="journal article" date="2018" name="Front. Plant Sci.">
        <title>Red Clover (Trifolium pratense) and Zigzag Clover (T. medium) - A Picture of Genomic Similarities and Differences.</title>
        <authorList>
            <person name="Dluhosova J."/>
            <person name="Istvanek J."/>
            <person name="Nedelnik J."/>
            <person name="Repkova J."/>
        </authorList>
    </citation>
    <scope>NUCLEOTIDE SEQUENCE [LARGE SCALE GENOMIC DNA]</scope>
    <source>
        <strain evidence="8">cv. 10/8</strain>
        <tissue evidence="7">Leaf</tissue>
    </source>
</reference>
<dbReference type="InterPro" id="IPR012334">
    <property type="entry name" value="Pectin_lyas_fold"/>
</dbReference>
<evidence type="ECO:0000256" key="3">
    <source>
        <dbReference type="ARBA" id="ARBA00022512"/>
    </source>
</evidence>
<dbReference type="Gene3D" id="2.160.20.10">
    <property type="entry name" value="Single-stranded right-handed beta-helix, Pectin lyase-like"/>
    <property type="match status" value="1"/>
</dbReference>
<keyword evidence="3" id="KW-0964">Secreted</keyword>
<comment type="caution">
    <text evidence="7">The sequence shown here is derived from an EMBL/GenBank/DDBJ whole genome shotgun (WGS) entry which is preliminary data.</text>
</comment>
<name>A0A392R116_9FABA</name>
<dbReference type="GO" id="GO:0045490">
    <property type="term" value="P:pectin catabolic process"/>
    <property type="evidence" value="ECO:0007669"/>
    <property type="project" value="UniProtKB-UniPathway"/>
</dbReference>
<keyword evidence="3" id="KW-0134">Cell wall</keyword>
<dbReference type="AlphaFoldDB" id="A0A392R116"/>
<sequence length="86" mass="9526">MVFGDAFGVFQNCKLTIRKPLEEQKCNVAANGRTKADSASGFVFQSCKFTGEPEVAKIDPKISYLGRPWKAYSKVVIMDSDIDAIF</sequence>
<keyword evidence="5" id="KW-0063">Aspartyl esterase</keyword>
<feature type="non-terminal residue" evidence="7">
    <location>
        <position position="86"/>
    </location>
</feature>
<dbReference type="Pfam" id="PF01095">
    <property type="entry name" value="Pectinesterase"/>
    <property type="match status" value="1"/>
</dbReference>
<evidence type="ECO:0000256" key="4">
    <source>
        <dbReference type="ARBA" id="ARBA00022801"/>
    </source>
</evidence>
<dbReference type="InterPro" id="IPR000070">
    <property type="entry name" value="Pectinesterase_cat"/>
</dbReference>
<dbReference type="GO" id="GO:0042545">
    <property type="term" value="P:cell wall modification"/>
    <property type="evidence" value="ECO:0007669"/>
    <property type="project" value="InterPro"/>
</dbReference>
<keyword evidence="8" id="KW-1185">Reference proteome</keyword>
<dbReference type="UniPathway" id="UPA00545">
    <property type="reaction ID" value="UER00823"/>
</dbReference>
<dbReference type="PANTHER" id="PTHR31707">
    <property type="entry name" value="PECTINESTERASE"/>
    <property type="match status" value="1"/>
</dbReference>
<evidence type="ECO:0000313" key="8">
    <source>
        <dbReference type="Proteomes" id="UP000265520"/>
    </source>
</evidence>
<accession>A0A392R116</accession>
<evidence type="ECO:0000256" key="5">
    <source>
        <dbReference type="ARBA" id="ARBA00023085"/>
    </source>
</evidence>
<evidence type="ECO:0000256" key="2">
    <source>
        <dbReference type="ARBA" id="ARBA00005184"/>
    </source>
</evidence>
<dbReference type="SUPFAM" id="SSF51126">
    <property type="entry name" value="Pectin lyase-like"/>
    <property type="match status" value="1"/>
</dbReference>
<dbReference type="EMBL" id="LXQA010178320">
    <property type="protein sequence ID" value="MCI30268.1"/>
    <property type="molecule type" value="Genomic_DNA"/>
</dbReference>
<dbReference type="GO" id="GO:0030599">
    <property type="term" value="F:pectinesterase activity"/>
    <property type="evidence" value="ECO:0007669"/>
    <property type="project" value="InterPro"/>
</dbReference>
<comment type="subcellular location">
    <subcellularLocation>
        <location evidence="1">Secreted</location>
        <location evidence="1">Cell wall</location>
    </subcellularLocation>
</comment>
<protein>
    <submittedName>
        <fullName evidence="7">Pectinesterase/pectinesterase inhibitor-like</fullName>
    </submittedName>
</protein>
<dbReference type="Proteomes" id="UP000265520">
    <property type="component" value="Unassembled WGS sequence"/>
</dbReference>
<evidence type="ECO:0000259" key="6">
    <source>
        <dbReference type="Pfam" id="PF01095"/>
    </source>
</evidence>
<proteinExistence type="predicted"/>
<evidence type="ECO:0000313" key="7">
    <source>
        <dbReference type="EMBL" id="MCI30268.1"/>
    </source>
</evidence>
<evidence type="ECO:0000256" key="1">
    <source>
        <dbReference type="ARBA" id="ARBA00004191"/>
    </source>
</evidence>
<comment type="pathway">
    <text evidence="2">Glycan metabolism; pectin degradation; 2-dehydro-3-deoxy-D-gluconate from pectin: step 1/5.</text>
</comment>